<dbReference type="Pfam" id="PF00535">
    <property type="entry name" value="Glycos_transf_2"/>
    <property type="match status" value="1"/>
</dbReference>
<dbReference type="PANTHER" id="PTHR43179">
    <property type="entry name" value="RHAMNOSYLTRANSFERASE WBBL"/>
    <property type="match status" value="1"/>
</dbReference>
<comment type="similarity">
    <text evidence="1">Belongs to the glycosyltransferase 2 family.</text>
</comment>
<dbReference type="Gene3D" id="3.90.550.10">
    <property type="entry name" value="Spore Coat Polysaccharide Biosynthesis Protein SpsA, Chain A"/>
    <property type="match status" value="1"/>
</dbReference>
<evidence type="ECO:0000256" key="1">
    <source>
        <dbReference type="ARBA" id="ARBA00006739"/>
    </source>
</evidence>
<dbReference type="EC" id="2.4.-.-" evidence="5"/>
<keyword evidence="6" id="KW-1185">Reference proteome</keyword>
<keyword evidence="3 5" id="KW-0808">Transferase</keyword>
<dbReference type="SUPFAM" id="SSF53448">
    <property type="entry name" value="Nucleotide-diphospho-sugar transferases"/>
    <property type="match status" value="1"/>
</dbReference>
<evidence type="ECO:0000256" key="3">
    <source>
        <dbReference type="ARBA" id="ARBA00022679"/>
    </source>
</evidence>
<dbReference type="AlphaFoldDB" id="A0AA50DQH2"/>
<evidence type="ECO:0000256" key="2">
    <source>
        <dbReference type="ARBA" id="ARBA00022676"/>
    </source>
</evidence>
<protein>
    <submittedName>
        <fullName evidence="5">Glycosyltransferase</fullName>
        <ecNumber evidence="5">2.4.-.-</ecNumber>
    </submittedName>
</protein>
<keyword evidence="2 5" id="KW-0328">Glycosyltransferase</keyword>
<gene>
    <name evidence="5" type="ORF">Q3V30_07455</name>
</gene>
<dbReference type="InterPro" id="IPR001173">
    <property type="entry name" value="Glyco_trans_2-like"/>
</dbReference>
<feature type="domain" description="Glycosyltransferase 2-like" evidence="4">
    <location>
        <begin position="7"/>
        <end position="109"/>
    </location>
</feature>
<sequence>MKPVFALVVTFKRKQLLEEVLTALLQQSTPLHKIIVVDNNSNDGTSSLVEQLSQLHAGKFEYHNTGANLGGAGGFAYGFELLKEREYGYLWLMDDDLKPEPDCLERLLACPEGDIVQPLRLNKDGSLAELSPIQFDLDDFFALSPKKENVSQFIARNNLTTGTINIAGVPFEGPLIKKHVVDRVGIPDKRFFIFYDDMDYSLRSTKAGFKIVCDLSAKAIRLLNNNQKNDLSSWKGYFMLRNLFRLYFIHGKKPLTKAKPFILAGGYCLLSLARLRFKEAKICLSSLKDSVTFNTNKKYIP</sequence>
<dbReference type="GO" id="GO:0016757">
    <property type="term" value="F:glycosyltransferase activity"/>
    <property type="evidence" value="ECO:0007669"/>
    <property type="project" value="UniProtKB-KW"/>
</dbReference>
<accession>A0AA50DQH2</accession>
<dbReference type="KEGG" id="epi:Q3V30_07455"/>
<evidence type="ECO:0000313" key="5">
    <source>
        <dbReference type="EMBL" id="WLS80311.1"/>
    </source>
</evidence>
<dbReference type="Proteomes" id="UP001228139">
    <property type="component" value="Chromosome"/>
</dbReference>
<evidence type="ECO:0000259" key="4">
    <source>
        <dbReference type="Pfam" id="PF00535"/>
    </source>
</evidence>
<dbReference type="RefSeq" id="WP_306211881.1">
    <property type="nucleotide sequence ID" value="NZ_CP132353.1"/>
</dbReference>
<proteinExistence type="inferred from homology"/>
<dbReference type="EMBL" id="CP132353">
    <property type="protein sequence ID" value="WLS80311.1"/>
    <property type="molecule type" value="Genomic_DNA"/>
</dbReference>
<dbReference type="PANTHER" id="PTHR43179:SF12">
    <property type="entry name" value="GALACTOFURANOSYLTRANSFERASE GLFT2"/>
    <property type="match status" value="1"/>
</dbReference>
<reference evidence="5 6" key="1">
    <citation type="submission" date="2023-07" db="EMBL/GenBank/DDBJ databases">
        <title>Pathogenic bacteria of pear tree diseases.</title>
        <authorList>
            <person name="Zhang Z."/>
            <person name="He L."/>
            <person name="Huang R."/>
        </authorList>
    </citation>
    <scope>NUCLEOTIDE SEQUENCE [LARGE SCALE GENOMIC DNA]</scope>
    <source>
        <strain evidence="5 6">DE2</strain>
    </source>
</reference>
<evidence type="ECO:0000313" key="6">
    <source>
        <dbReference type="Proteomes" id="UP001228139"/>
    </source>
</evidence>
<dbReference type="InterPro" id="IPR029044">
    <property type="entry name" value="Nucleotide-diphossugar_trans"/>
</dbReference>
<organism evidence="5 6">
    <name type="scientific">Erwinia pyri</name>
    <dbReference type="NCBI Taxonomy" id="3062598"/>
    <lineage>
        <taxon>Bacteria</taxon>
        <taxon>Pseudomonadati</taxon>
        <taxon>Pseudomonadota</taxon>
        <taxon>Gammaproteobacteria</taxon>
        <taxon>Enterobacterales</taxon>
        <taxon>Erwiniaceae</taxon>
        <taxon>Erwinia</taxon>
    </lineage>
</organism>
<name>A0AA50DQH2_9GAMM</name>